<sequence>MDYSLLQDKATTPSGPLRNNRLTENTATRWIIIEDSMKNDIMFTCATVITEMLIGVDIRTVDDNVGRNLYPKFEAWSPANNFNEYTRVTLVEIRLTPDNFTTNGQYRFTLPTPLNVSSGYRIGVYQPPDDRSVVRFHFMNLSGGIDGIGKVKSSKIDDASIRIFGMANRDVDYKSWNILIHPIVQDTSCFSQFVPEDITNSLSYSITNSIFISDTRIFPDIKFTCHGIITNWILSSFITHYMPVIKIRRSNNLTTTALPVNISNAVSISQNLYNFAMSNEITVQPGDLLMIESNAANVMFYQHYNGPHNYRLGGNNELFALDANDYPLISVVVVTTACASSNYITVSTNPLISVVVEPTLVTTTDTSSNYITASTNPLISVVVEPTSVTTTDTSSNYITASTISSIATSDTTSLPPAMPPFFTNTATTTISSTHINTVITVLSSSSIYSIATATMELTKYIETNLILSNSLSLTIDTTSVMSTPVSTLQSSDSNIVIIAGSISTAVFILLVVTILVILIVSVLVCRRRWNKTSNGNDTFSSDERKAEINQQSDVPFMDKIQNTLTASTNPAYGVTGERCITDISANPAYGVTGKSGISANPAYCINTRIIGSM</sequence>
<name>A0A1X7TLY6_AMPQE</name>
<feature type="transmembrane region" description="Helical" evidence="2">
    <location>
        <begin position="495"/>
        <end position="524"/>
    </location>
</feature>
<keyword evidence="2" id="KW-1133">Transmembrane helix</keyword>
<proteinExistence type="predicted"/>
<keyword evidence="2" id="KW-0812">Transmembrane</keyword>
<keyword evidence="2" id="KW-0472">Membrane</keyword>
<dbReference type="EnsemblMetazoa" id="Aqu2.1.15949_001">
    <property type="protein sequence ID" value="Aqu2.1.15949_001"/>
    <property type="gene ID" value="Aqu2.1.15949"/>
</dbReference>
<protein>
    <submittedName>
        <fullName evidence="3">Uncharacterized protein</fullName>
    </submittedName>
</protein>
<dbReference type="InParanoid" id="A0A1X7TLY6"/>
<feature type="region of interest" description="Disordered" evidence="1">
    <location>
        <begin position="1"/>
        <end position="20"/>
    </location>
</feature>
<evidence type="ECO:0000313" key="3">
    <source>
        <dbReference type="EnsemblMetazoa" id="Aqu2.1.15949_001"/>
    </source>
</evidence>
<dbReference type="AlphaFoldDB" id="A0A1X7TLY6"/>
<evidence type="ECO:0000256" key="1">
    <source>
        <dbReference type="SAM" id="MobiDB-lite"/>
    </source>
</evidence>
<organism evidence="3">
    <name type="scientific">Amphimedon queenslandica</name>
    <name type="common">Sponge</name>
    <dbReference type="NCBI Taxonomy" id="400682"/>
    <lineage>
        <taxon>Eukaryota</taxon>
        <taxon>Metazoa</taxon>
        <taxon>Porifera</taxon>
        <taxon>Demospongiae</taxon>
        <taxon>Heteroscleromorpha</taxon>
        <taxon>Haplosclerida</taxon>
        <taxon>Niphatidae</taxon>
        <taxon>Amphimedon</taxon>
    </lineage>
</organism>
<accession>A0A1X7TLY6</accession>
<evidence type="ECO:0000256" key="2">
    <source>
        <dbReference type="SAM" id="Phobius"/>
    </source>
</evidence>
<reference evidence="3" key="1">
    <citation type="submission" date="2017-05" db="UniProtKB">
        <authorList>
            <consortium name="EnsemblMetazoa"/>
        </authorList>
    </citation>
    <scope>IDENTIFICATION</scope>
</reference>